<feature type="domain" description="GtrA/DPMS transmembrane" evidence="7">
    <location>
        <begin position="37"/>
        <end position="147"/>
    </location>
</feature>
<reference evidence="8 9" key="1">
    <citation type="submission" date="2019-12" db="EMBL/GenBank/DDBJ databases">
        <title>Hymenobacter sp. HMF4947 Genome sequencing and assembly.</title>
        <authorList>
            <person name="Kang H."/>
            <person name="Cha I."/>
            <person name="Kim H."/>
            <person name="Joh K."/>
        </authorList>
    </citation>
    <scope>NUCLEOTIDE SEQUENCE [LARGE SCALE GENOMIC DNA]</scope>
    <source>
        <strain evidence="8 9">HMF4947</strain>
    </source>
</reference>
<gene>
    <name evidence="8" type="ORF">GO988_03110</name>
</gene>
<comment type="similarity">
    <text evidence="2">Belongs to the GtrA family.</text>
</comment>
<comment type="caution">
    <text evidence="8">The sequence shown here is derived from an EMBL/GenBank/DDBJ whole genome shotgun (WGS) entry which is preliminary data.</text>
</comment>
<evidence type="ECO:0000256" key="1">
    <source>
        <dbReference type="ARBA" id="ARBA00004141"/>
    </source>
</evidence>
<evidence type="ECO:0000259" key="7">
    <source>
        <dbReference type="Pfam" id="PF04138"/>
    </source>
</evidence>
<dbReference type="Pfam" id="PF04138">
    <property type="entry name" value="GtrA_DPMS_TM"/>
    <property type="match status" value="1"/>
</dbReference>
<keyword evidence="4 6" id="KW-1133">Transmembrane helix</keyword>
<proteinExistence type="inferred from homology"/>
<evidence type="ECO:0000256" key="4">
    <source>
        <dbReference type="ARBA" id="ARBA00022989"/>
    </source>
</evidence>
<keyword evidence="9" id="KW-1185">Reference proteome</keyword>
<evidence type="ECO:0000313" key="9">
    <source>
        <dbReference type="Proteomes" id="UP000441336"/>
    </source>
</evidence>
<name>A0A7K1TA66_9BACT</name>
<dbReference type="GO" id="GO:0005886">
    <property type="term" value="C:plasma membrane"/>
    <property type="evidence" value="ECO:0007669"/>
    <property type="project" value="TreeGrafter"/>
</dbReference>
<evidence type="ECO:0000313" key="8">
    <source>
        <dbReference type="EMBL" id="MVN75306.1"/>
    </source>
</evidence>
<dbReference type="EMBL" id="WQKZ01000001">
    <property type="protein sequence ID" value="MVN75306.1"/>
    <property type="molecule type" value="Genomic_DNA"/>
</dbReference>
<dbReference type="AlphaFoldDB" id="A0A7K1TA66"/>
<feature type="transmembrane region" description="Helical" evidence="6">
    <location>
        <begin position="57"/>
        <end position="76"/>
    </location>
</feature>
<keyword evidence="3 6" id="KW-0812">Transmembrane</keyword>
<feature type="transmembrane region" description="Helical" evidence="6">
    <location>
        <begin position="127"/>
        <end position="147"/>
    </location>
</feature>
<feature type="transmembrane region" description="Helical" evidence="6">
    <location>
        <begin position="97"/>
        <end position="115"/>
    </location>
</feature>
<evidence type="ECO:0000256" key="2">
    <source>
        <dbReference type="ARBA" id="ARBA00009399"/>
    </source>
</evidence>
<dbReference type="PANTHER" id="PTHR38459">
    <property type="entry name" value="PROPHAGE BACTOPRENOL-LINKED GLUCOSE TRANSLOCASE HOMOLOG"/>
    <property type="match status" value="1"/>
</dbReference>
<dbReference type="PANTHER" id="PTHR38459:SF1">
    <property type="entry name" value="PROPHAGE BACTOPRENOL-LINKED GLUCOSE TRANSLOCASE HOMOLOG"/>
    <property type="match status" value="1"/>
</dbReference>
<dbReference type="InterPro" id="IPR051401">
    <property type="entry name" value="GtrA_CellWall_Glycosyl"/>
</dbReference>
<dbReference type="InterPro" id="IPR007267">
    <property type="entry name" value="GtrA_DPMS_TM"/>
</dbReference>
<evidence type="ECO:0000256" key="3">
    <source>
        <dbReference type="ARBA" id="ARBA00022692"/>
    </source>
</evidence>
<accession>A0A7K1TA66</accession>
<dbReference type="GO" id="GO:0000271">
    <property type="term" value="P:polysaccharide biosynthetic process"/>
    <property type="evidence" value="ECO:0007669"/>
    <property type="project" value="InterPro"/>
</dbReference>
<evidence type="ECO:0000256" key="6">
    <source>
        <dbReference type="SAM" id="Phobius"/>
    </source>
</evidence>
<comment type="subcellular location">
    <subcellularLocation>
        <location evidence="1">Membrane</location>
        <topology evidence="1">Multi-pass membrane protein</topology>
    </subcellularLocation>
</comment>
<sequence length="150" mass="16828">MMSWPGFMPTCCCKPAYILSSFSVRPLRLVKAQAASLAGTVVDFLVTIFCVEILHSWILLATVLGNTAGGITNFYLGRYFVFKAAEQNRDTQGFRYFLVWLGSMLLNAAGVYLFTKVLHANYVQSKVVVSLVVGICFNYFLQLHFVFKKS</sequence>
<keyword evidence="5 6" id="KW-0472">Membrane</keyword>
<dbReference type="Proteomes" id="UP000441336">
    <property type="component" value="Unassembled WGS sequence"/>
</dbReference>
<protein>
    <submittedName>
        <fullName evidence="8">GtrA family protein</fullName>
    </submittedName>
</protein>
<evidence type="ECO:0000256" key="5">
    <source>
        <dbReference type="ARBA" id="ARBA00023136"/>
    </source>
</evidence>
<organism evidence="8 9">
    <name type="scientific">Hymenobacter ginkgonis</name>
    <dbReference type="NCBI Taxonomy" id="2682976"/>
    <lineage>
        <taxon>Bacteria</taxon>
        <taxon>Pseudomonadati</taxon>
        <taxon>Bacteroidota</taxon>
        <taxon>Cytophagia</taxon>
        <taxon>Cytophagales</taxon>
        <taxon>Hymenobacteraceae</taxon>
        <taxon>Hymenobacter</taxon>
    </lineage>
</organism>